<proteinExistence type="predicted"/>
<evidence type="ECO:0000313" key="2">
    <source>
        <dbReference type="Proteomes" id="UP001057279"/>
    </source>
</evidence>
<reference evidence="1" key="1">
    <citation type="submission" date="2022-03" db="EMBL/GenBank/DDBJ databases">
        <title>Genomic analyses of argali, domestic sheep and their hybrids provide insights into chromosomal evolution, heterosis and genetic basis of agronomic traits.</title>
        <authorList>
            <person name="Li M."/>
        </authorList>
    </citation>
    <scope>NUCLEOTIDE SEQUENCE</scope>
    <source>
        <strain evidence="1">F1 hybrid</strain>
    </source>
</reference>
<accession>A0ACB9U085</accession>
<dbReference type="EMBL" id="CM043025">
    <property type="protein sequence ID" value="KAI4554237.1"/>
    <property type="molecule type" value="Genomic_DNA"/>
</dbReference>
<organism evidence="1 2">
    <name type="scientific">Ovis ammon polii x Ovis aries</name>
    <dbReference type="NCBI Taxonomy" id="2918886"/>
    <lineage>
        <taxon>Eukaryota</taxon>
        <taxon>Metazoa</taxon>
        <taxon>Chordata</taxon>
        <taxon>Craniata</taxon>
        <taxon>Vertebrata</taxon>
        <taxon>Euteleostomi</taxon>
        <taxon>Mammalia</taxon>
        <taxon>Eutheria</taxon>
        <taxon>Laurasiatheria</taxon>
        <taxon>Artiodactyla</taxon>
        <taxon>Ruminantia</taxon>
        <taxon>Pecora</taxon>
        <taxon>Bovidae</taxon>
        <taxon>Caprinae</taxon>
        <taxon>Ovis</taxon>
    </lineage>
</organism>
<comment type="caution">
    <text evidence="1">The sequence shown here is derived from an EMBL/GenBank/DDBJ whole genome shotgun (WGS) entry which is preliminary data.</text>
</comment>
<evidence type="ECO:0000313" key="1">
    <source>
        <dbReference type="EMBL" id="KAI4554237.1"/>
    </source>
</evidence>
<sequence length="354" mass="38314">MSIGYERRFSGHNLGPGVVDLGAGVTMPRRHKNKYHACVKCHQVQGDTQRPQEAQTTAAAAPKEECPSSSSSVPHGSPLSSLATGDHQELQGAMAPSSPDAGPSCAGSDEGAQGPEEESAGASQAAPATQSTRKDPLTRKASMLVEFLLEKDTKKEPISQHALLKVVGRKRASKHMELVFGLKLTVVGRSMIIYALIYKLNLGGDEGLSEEGGLCPSPVSSCNHAPGEDVWEFLSVLGVYTGRSHWIFGDEPRRLIPKDLVQKKYLKYQQVPNGDPPHYEFLWGPRACVETNKMKVLEVLAKIHDTVPTSFPDLYYEALRDQAERAGLRGMARAPTMAEASAPSRAKSYSSSHI</sequence>
<protein>
    <submittedName>
        <fullName evidence="1">Uncharacterized protein</fullName>
    </submittedName>
</protein>
<keyword evidence="2" id="KW-1185">Reference proteome</keyword>
<gene>
    <name evidence="1" type="ORF">MJG53_019536</name>
</gene>
<dbReference type="Proteomes" id="UP001057279">
    <property type="component" value="Chromosome X"/>
</dbReference>
<name>A0ACB9U085_9CETA</name>